<evidence type="ECO:0000256" key="6">
    <source>
        <dbReference type="ARBA" id="ARBA00022694"/>
    </source>
</evidence>
<dbReference type="Pfam" id="PF03054">
    <property type="entry name" value="tRNA_Me_trans"/>
    <property type="match status" value="1"/>
</dbReference>
<dbReference type="Gene3D" id="2.40.30.10">
    <property type="entry name" value="Translation factors"/>
    <property type="match status" value="1"/>
</dbReference>
<comment type="function">
    <text evidence="1">Catalyzes the 2-thiolation of uridine at the wobble position (U34) of mitochondrial tRNA(Lys), tRNA(Glu) and tRNA(Gln). Required for the formation of 5-taurinomethyl-2-thiouridine (tm5s2U) of mitochondrial tRNA(Lys), tRNA(Glu), and tRNA(Gln) at the wobble position. ATP is required to activate the C2 atom of the wobble base.</text>
</comment>
<dbReference type="KEGG" id="ccp:CHC_T00004341001"/>
<dbReference type="SUPFAM" id="SSF82649">
    <property type="entry name" value="SufE/NifU"/>
    <property type="match status" value="1"/>
</dbReference>
<feature type="domain" description="tRNA-specific 2-thiouridylase MnmA-like C-terminal" evidence="14">
    <location>
        <begin position="524"/>
        <end position="597"/>
    </location>
</feature>
<dbReference type="SUPFAM" id="SSF52402">
    <property type="entry name" value="Adenine nucleotide alpha hydrolases-like"/>
    <property type="match status" value="1"/>
</dbReference>
<dbReference type="InterPro" id="IPR004506">
    <property type="entry name" value="MnmA-like"/>
</dbReference>
<feature type="domain" description="Fe-S metabolism associated" evidence="13">
    <location>
        <begin position="89"/>
        <end position="207"/>
    </location>
</feature>
<keyword evidence="8" id="KW-0067">ATP-binding</keyword>
<evidence type="ECO:0000256" key="4">
    <source>
        <dbReference type="ARBA" id="ARBA00022555"/>
    </source>
</evidence>
<dbReference type="Gene3D" id="3.90.1010.10">
    <property type="match status" value="1"/>
</dbReference>
<dbReference type="EC" id="2.8.1.14" evidence="3"/>
<evidence type="ECO:0000256" key="10">
    <source>
        <dbReference type="ARBA" id="ARBA00023157"/>
    </source>
</evidence>
<dbReference type="FunFam" id="2.30.30.280:FF:000001">
    <property type="entry name" value="tRNA-specific 2-thiouridylase MnmA"/>
    <property type="match status" value="1"/>
</dbReference>
<dbReference type="OMA" id="FYAGDEC"/>
<keyword evidence="4" id="KW-0820">tRNA-binding</keyword>
<keyword evidence="10" id="KW-1015">Disulfide bond</keyword>
<dbReference type="Pfam" id="PF02657">
    <property type="entry name" value="SufE"/>
    <property type="match status" value="1"/>
</dbReference>
<keyword evidence="9" id="KW-0694">RNA-binding</keyword>
<evidence type="ECO:0000313" key="16">
    <source>
        <dbReference type="EMBL" id="CDF35971.1"/>
    </source>
</evidence>
<dbReference type="GeneID" id="17323508"/>
<dbReference type="Gene3D" id="3.40.50.620">
    <property type="entry name" value="HUPs"/>
    <property type="match status" value="1"/>
</dbReference>
<evidence type="ECO:0000256" key="12">
    <source>
        <dbReference type="SAM" id="MobiDB-lite"/>
    </source>
</evidence>
<dbReference type="InterPro" id="IPR046885">
    <property type="entry name" value="MnmA-like_C"/>
</dbReference>
<comment type="similarity">
    <text evidence="2">Belongs to the MnmA/TRMU family.</text>
</comment>
<dbReference type="InterPro" id="IPR051305">
    <property type="entry name" value="tRNA_2-thiouridylase_MnmA"/>
</dbReference>
<dbReference type="Gene3D" id="2.30.30.280">
    <property type="entry name" value="Adenine nucleotide alpha hydrolases-like domains"/>
    <property type="match status" value="1"/>
</dbReference>
<evidence type="ECO:0000256" key="11">
    <source>
        <dbReference type="ARBA" id="ARBA00049564"/>
    </source>
</evidence>
<dbReference type="GO" id="GO:0061708">
    <property type="term" value="F:tRNA-5-taurinomethyluridine 2-sulfurtransferase"/>
    <property type="evidence" value="ECO:0007669"/>
    <property type="project" value="UniProtKB-EC"/>
</dbReference>
<dbReference type="RefSeq" id="XP_005715790.1">
    <property type="nucleotide sequence ID" value="XM_005715733.1"/>
</dbReference>
<dbReference type="PhylomeDB" id="R7QEW1"/>
<accession>R7QEW1</accession>
<evidence type="ECO:0000313" key="17">
    <source>
        <dbReference type="Proteomes" id="UP000012073"/>
    </source>
</evidence>
<sequence length="624" mass="69857">MGQREHTYVRLIGMTTFPNPDRCLRCVQKANTMAFQISIPLATKAKSSHCHGKALVSRKPLLKTESRRPTAERWRCKLPQHLRTIANSLGTLDEPQARYMRLIHLADSIPAMSDNELHPSTRVSGCTSISHVEVVMSDDRTVKMRGFSDSMVARGLMAFVILGLDGCTADEVAAVMPLELLEASGLRGSAGPSRMMGLTSILSYVQNKVEMLRSGEKRDHAEKSEKHPMDGRWSGRQGKDVAVLLSGGVDSSVALHQIQESGARPHAFYLKIWLEDELAHLGSCPWEEDMEYAAAVCQQANVKLTDVPFQKAYWDEVVSYTVSEARRGRTPNPDVMCNSRIKFGAFFNRIGRYYDRVATGHYARQTVNPETGLAELRLSADMWKDQTYFLAHLRQEQIAASSFPLGNIPKNEVRELAKAYDLPNKTRKDSQGICFLGKLKFDDFLGHHLGREMGSLVEFETGRELGQHKGFWFFTIGQRRGIGLSGGPWYVVCKDVERNVVYVSKEYHSEKQQRTWFEFETPLWIAGEWPNALGFNGAQTALRVKTRHGPKFHNAVVTRTWAEGGEVELAEGDKGLAPGQFSAFYDDEDRCLGSAVIANDVHLADAPTDIIRRRTSAGKLQGHI</sequence>
<reference evidence="17" key="1">
    <citation type="journal article" date="2013" name="Proc. Natl. Acad. Sci. U.S.A.">
        <title>Genome structure and metabolic features in the red seaweed Chondrus crispus shed light on evolution of the Archaeplastida.</title>
        <authorList>
            <person name="Collen J."/>
            <person name="Porcel B."/>
            <person name="Carre W."/>
            <person name="Ball S.G."/>
            <person name="Chaparro C."/>
            <person name="Tonon T."/>
            <person name="Barbeyron T."/>
            <person name="Michel G."/>
            <person name="Noel B."/>
            <person name="Valentin K."/>
            <person name="Elias M."/>
            <person name="Artiguenave F."/>
            <person name="Arun A."/>
            <person name="Aury J.M."/>
            <person name="Barbosa-Neto J.F."/>
            <person name="Bothwell J.H."/>
            <person name="Bouget F.Y."/>
            <person name="Brillet L."/>
            <person name="Cabello-Hurtado F."/>
            <person name="Capella-Gutierrez S."/>
            <person name="Charrier B."/>
            <person name="Cladiere L."/>
            <person name="Cock J.M."/>
            <person name="Coelho S.M."/>
            <person name="Colleoni C."/>
            <person name="Czjzek M."/>
            <person name="Da Silva C."/>
            <person name="Delage L."/>
            <person name="Denoeud F."/>
            <person name="Deschamps P."/>
            <person name="Dittami S.M."/>
            <person name="Gabaldon T."/>
            <person name="Gachon C.M."/>
            <person name="Groisillier A."/>
            <person name="Herve C."/>
            <person name="Jabbari K."/>
            <person name="Katinka M."/>
            <person name="Kloareg B."/>
            <person name="Kowalczyk N."/>
            <person name="Labadie K."/>
            <person name="Leblanc C."/>
            <person name="Lopez P.J."/>
            <person name="McLachlan D.H."/>
            <person name="Meslet-Cladiere L."/>
            <person name="Moustafa A."/>
            <person name="Nehr Z."/>
            <person name="Nyvall Collen P."/>
            <person name="Panaud O."/>
            <person name="Partensky F."/>
            <person name="Poulain J."/>
            <person name="Rensing S.A."/>
            <person name="Rousvoal S."/>
            <person name="Samson G."/>
            <person name="Symeonidi A."/>
            <person name="Weissenbach J."/>
            <person name="Zambounis A."/>
            <person name="Wincker P."/>
            <person name="Boyen C."/>
        </authorList>
    </citation>
    <scope>NUCLEOTIDE SEQUENCE [LARGE SCALE GENOMIC DNA]</scope>
    <source>
        <strain evidence="17">cv. Stackhouse</strain>
    </source>
</reference>
<dbReference type="GO" id="GO:0000049">
    <property type="term" value="F:tRNA binding"/>
    <property type="evidence" value="ECO:0007669"/>
    <property type="project" value="UniProtKB-KW"/>
</dbReference>
<evidence type="ECO:0000256" key="5">
    <source>
        <dbReference type="ARBA" id="ARBA00022679"/>
    </source>
</evidence>
<gene>
    <name evidence="16" type="ORF">CHC_T00004341001</name>
</gene>
<dbReference type="PANTHER" id="PTHR43052:SF1">
    <property type="entry name" value="TRNA-5-TAURINOMETHYLURIDINE 2-SULFURTRANSFERASE"/>
    <property type="match status" value="1"/>
</dbReference>
<dbReference type="GO" id="GO:0008033">
    <property type="term" value="P:tRNA processing"/>
    <property type="evidence" value="ECO:0007669"/>
    <property type="project" value="UniProtKB-KW"/>
</dbReference>
<evidence type="ECO:0000256" key="9">
    <source>
        <dbReference type="ARBA" id="ARBA00022884"/>
    </source>
</evidence>
<dbReference type="STRING" id="2769.R7QEW1"/>
<keyword evidence="6" id="KW-0819">tRNA processing</keyword>
<dbReference type="CDD" id="cd01998">
    <property type="entry name" value="MnmA_TRMU-like"/>
    <property type="match status" value="1"/>
</dbReference>
<organism evidence="16 17">
    <name type="scientific">Chondrus crispus</name>
    <name type="common">Carrageen Irish moss</name>
    <name type="synonym">Polymorpha crispa</name>
    <dbReference type="NCBI Taxonomy" id="2769"/>
    <lineage>
        <taxon>Eukaryota</taxon>
        <taxon>Rhodophyta</taxon>
        <taxon>Florideophyceae</taxon>
        <taxon>Rhodymeniophycidae</taxon>
        <taxon>Gigartinales</taxon>
        <taxon>Gigartinaceae</taxon>
        <taxon>Chondrus</taxon>
    </lineage>
</organism>
<dbReference type="NCBIfam" id="TIGR00420">
    <property type="entry name" value="trmU"/>
    <property type="match status" value="1"/>
</dbReference>
<dbReference type="GO" id="GO:0005524">
    <property type="term" value="F:ATP binding"/>
    <property type="evidence" value="ECO:0007669"/>
    <property type="project" value="UniProtKB-KW"/>
</dbReference>
<proteinExistence type="inferred from homology"/>
<dbReference type="OrthoDB" id="3685at2759"/>
<dbReference type="Proteomes" id="UP000012073">
    <property type="component" value="Unassembled WGS sequence"/>
</dbReference>
<protein>
    <recommendedName>
        <fullName evidence="3">tRNA-5-taurinomethyluridine 2-sulfurtransferase</fullName>
        <ecNumber evidence="3">2.8.1.14</ecNumber>
    </recommendedName>
</protein>
<evidence type="ECO:0000259" key="13">
    <source>
        <dbReference type="Pfam" id="PF02657"/>
    </source>
</evidence>
<feature type="compositionally biased region" description="Basic and acidic residues" evidence="12">
    <location>
        <begin position="213"/>
        <end position="230"/>
    </location>
</feature>
<evidence type="ECO:0000256" key="7">
    <source>
        <dbReference type="ARBA" id="ARBA00022741"/>
    </source>
</evidence>
<keyword evidence="7" id="KW-0547">Nucleotide-binding</keyword>
<evidence type="ECO:0000256" key="3">
    <source>
        <dbReference type="ARBA" id="ARBA00011953"/>
    </source>
</evidence>
<keyword evidence="5" id="KW-0808">Transferase</keyword>
<keyword evidence="17" id="KW-1185">Reference proteome</keyword>
<dbReference type="Gramene" id="CDF35971">
    <property type="protein sequence ID" value="CDF35971"/>
    <property type="gene ID" value="CHC_T00004341001"/>
</dbReference>
<dbReference type="AlphaFoldDB" id="R7QEW1"/>
<feature type="domain" description="tRNA-specific 2-thiouridylase MnmA-like central" evidence="15">
    <location>
        <begin position="443"/>
        <end position="505"/>
    </location>
</feature>
<evidence type="ECO:0000259" key="15">
    <source>
        <dbReference type="Pfam" id="PF20259"/>
    </source>
</evidence>
<dbReference type="Pfam" id="PF20259">
    <property type="entry name" value="tRNA_Me_trans_M"/>
    <property type="match status" value="1"/>
</dbReference>
<evidence type="ECO:0000256" key="1">
    <source>
        <dbReference type="ARBA" id="ARBA00003986"/>
    </source>
</evidence>
<dbReference type="InterPro" id="IPR014729">
    <property type="entry name" value="Rossmann-like_a/b/a_fold"/>
</dbReference>
<evidence type="ECO:0000256" key="8">
    <source>
        <dbReference type="ARBA" id="ARBA00022840"/>
    </source>
</evidence>
<evidence type="ECO:0000256" key="2">
    <source>
        <dbReference type="ARBA" id="ARBA00006191"/>
    </source>
</evidence>
<feature type="region of interest" description="Disordered" evidence="12">
    <location>
        <begin position="213"/>
        <end position="234"/>
    </location>
</feature>
<dbReference type="EMBL" id="HG001754">
    <property type="protein sequence ID" value="CDF35971.1"/>
    <property type="molecule type" value="Genomic_DNA"/>
</dbReference>
<comment type="catalytic activity">
    <reaction evidence="11">
        <text>5-taurinomethyluridine(34) in tRNA + S-sulfanyl-L-cysteinyl-[protein] + AH2 + ATP = 5-taurinomethyl-2-thiouridine(34) in tRNA + L-cysteinyl-[protein] + A + AMP + diphosphate + H(+)</text>
        <dbReference type="Rhea" id="RHEA:47040"/>
        <dbReference type="Rhea" id="RHEA-COMP:10131"/>
        <dbReference type="Rhea" id="RHEA-COMP:11726"/>
        <dbReference type="Rhea" id="RHEA-COMP:11732"/>
        <dbReference type="Rhea" id="RHEA-COMP:11733"/>
        <dbReference type="ChEBI" id="CHEBI:13193"/>
        <dbReference type="ChEBI" id="CHEBI:15378"/>
        <dbReference type="ChEBI" id="CHEBI:17499"/>
        <dbReference type="ChEBI" id="CHEBI:29950"/>
        <dbReference type="ChEBI" id="CHEBI:30616"/>
        <dbReference type="ChEBI" id="CHEBI:33019"/>
        <dbReference type="ChEBI" id="CHEBI:61963"/>
        <dbReference type="ChEBI" id="CHEBI:87171"/>
        <dbReference type="ChEBI" id="CHEBI:87172"/>
        <dbReference type="ChEBI" id="CHEBI:456215"/>
        <dbReference type="EC" id="2.8.1.14"/>
    </reaction>
</comment>
<dbReference type="InterPro" id="IPR046884">
    <property type="entry name" value="MnmA-like_central"/>
</dbReference>
<dbReference type="InterPro" id="IPR003808">
    <property type="entry name" value="Fe-S_metab-assoc_dom"/>
</dbReference>
<dbReference type="NCBIfam" id="NF001138">
    <property type="entry name" value="PRK00143.1"/>
    <property type="match status" value="1"/>
</dbReference>
<dbReference type="PANTHER" id="PTHR43052">
    <property type="match status" value="1"/>
</dbReference>
<evidence type="ECO:0000259" key="14">
    <source>
        <dbReference type="Pfam" id="PF20258"/>
    </source>
</evidence>
<dbReference type="Pfam" id="PF20258">
    <property type="entry name" value="tRNA_Me_trans_C"/>
    <property type="match status" value="1"/>
</dbReference>
<name>R7QEW1_CHOCR</name>
<dbReference type="InterPro" id="IPR023382">
    <property type="entry name" value="MnmA-like_central_sf"/>
</dbReference>